<dbReference type="SUPFAM" id="SSF50978">
    <property type="entry name" value="WD40 repeat-like"/>
    <property type="match status" value="1"/>
</dbReference>
<protein>
    <submittedName>
        <fullName evidence="5">Meiosis-specific APC/C activator protein AMA1</fullName>
    </submittedName>
</protein>
<dbReference type="Proteomes" id="UP000001610">
    <property type="component" value="Unassembled WGS sequence"/>
</dbReference>
<evidence type="ECO:0000313" key="5">
    <source>
        <dbReference type="EMBL" id="EGX89218.1"/>
    </source>
</evidence>
<reference evidence="5 6" key="1">
    <citation type="journal article" date="2011" name="Genome Biol.">
        <title>Genome sequence of the insect pathogenic fungus Cordyceps militaris, a valued traditional Chinese medicine.</title>
        <authorList>
            <person name="Zheng P."/>
            <person name="Xia Y."/>
            <person name="Xiao G."/>
            <person name="Xiong C."/>
            <person name="Hu X."/>
            <person name="Zhang S."/>
            <person name="Zheng H."/>
            <person name="Huang Y."/>
            <person name="Zhou Y."/>
            <person name="Wang S."/>
            <person name="Zhao G.P."/>
            <person name="Liu X."/>
            <person name="St Leger R.J."/>
            <person name="Wang C."/>
        </authorList>
    </citation>
    <scope>NUCLEOTIDE SEQUENCE [LARGE SCALE GENOMIC DNA]</scope>
    <source>
        <strain evidence="5 6">CM01</strain>
    </source>
</reference>
<accession>G3JPW7</accession>
<dbReference type="InterPro" id="IPR033010">
    <property type="entry name" value="Cdc20/Fizzy"/>
</dbReference>
<dbReference type="RefSeq" id="XP_006672674.1">
    <property type="nucleotide sequence ID" value="XM_006672611.1"/>
</dbReference>
<name>G3JPW7_CORMM</name>
<dbReference type="InterPro" id="IPR001680">
    <property type="entry name" value="WD40_rpt"/>
</dbReference>
<dbReference type="GO" id="GO:0005680">
    <property type="term" value="C:anaphase-promoting complex"/>
    <property type="evidence" value="ECO:0007669"/>
    <property type="project" value="TreeGrafter"/>
</dbReference>
<dbReference type="Pfam" id="PF00400">
    <property type="entry name" value="WD40"/>
    <property type="match status" value="1"/>
</dbReference>
<dbReference type="InParanoid" id="G3JPW7"/>
<dbReference type="SMART" id="SM00320">
    <property type="entry name" value="WD40"/>
    <property type="match status" value="2"/>
</dbReference>
<evidence type="ECO:0000256" key="4">
    <source>
        <dbReference type="SAM" id="MobiDB-lite"/>
    </source>
</evidence>
<dbReference type="GO" id="GO:0010997">
    <property type="term" value="F:anaphase-promoting complex binding"/>
    <property type="evidence" value="ECO:0007669"/>
    <property type="project" value="InterPro"/>
</dbReference>
<feature type="region of interest" description="Disordered" evidence="4">
    <location>
        <begin position="69"/>
        <end position="104"/>
    </location>
</feature>
<dbReference type="PROSITE" id="PS50082">
    <property type="entry name" value="WD_REPEATS_2"/>
    <property type="match status" value="1"/>
</dbReference>
<evidence type="ECO:0000256" key="2">
    <source>
        <dbReference type="ARBA" id="ARBA00022737"/>
    </source>
</evidence>
<dbReference type="VEuPathDB" id="FungiDB:CCM_07470"/>
<dbReference type="Gene3D" id="2.130.10.10">
    <property type="entry name" value="YVTN repeat-like/Quinoprotein amine dehydrogenase"/>
    <property type="match status" value="2"/>
</dbReference>
<dbReference type="OMA" id="HEVWEAG"/>
<dbReference type="GO" id="GO:0031145">
    <property type="term" value="P:anaphase-promoting complex-dependent catabolic process"/>
    <property type="evidence" value="ECO:0007669"/>
    <property type="project" value="TreeGrafter"/>
</dbReference>
<evidence type="ECO:0000256" key="1">
    <source>
        <dbReference type="ARBA" id="ARBA00022574"/>
    </source>
</evidence>
<dbReference type="EMBL" id="JH126404">
    <property type="protein sequence ID" value="EGX89218.1"/>
    <property type="molecule type" value="Genomic_DNA"/>
</dbReference>
<evidence type="ECO:0000313" key="6">
    <source>
        <dbReference type="Proteomes" id="UP000001610"/>
    </source>
</evidence>
<dbReference type="GO" id="GO:1990757">
    <property type="term" value="F:ubiquitin ligase activator activity"/>
    <property type="evidence" value="ECO:0007669"/>
    <property type="project" value="TreeGrafter"/>
</dbReference>
<feature type="repeat" description="WD" evidence="3">
    <location>
        <begin position="349"/>
        <end position="383"/>
    </location>
</feature>
<dbReference type="STRING" id="983644.G3JPW7"/>
<sequence>MTPALHFPIHRAALRYHDGSHRWPPLPKIVGPWSGKGSPDSGYGSFDECSNFEFPCYKGRFAGRYGLDGQQVSQVPRNNRKPFSEDHRRYTSPSTARVAKEDAALNSRGKDSIKAWLDTSSENVPTPSTPAKSGKAISSLTPNRFIPFRTNQSICERYRTTKPLASLSNTERVDRRDFIHRDPFLPQPRQSPSLMARFCPLDASQGTVWNIGGLPPRTTRISAANDLRRSINFEASTEDQQLCVESGSREDLANYQDRVAFALNIDQVAKILEFSPPLRPAPIAIKIIEPCDIGKTTKVKGVAFCPIQTEDLLVGDDTGTIYYYIIEWPMNWEVSRDNWPGSMYLVAKIVIHNQQVCGLSWSPTGRLFASGGNDNLCCLFDVDDVLSDSQVSRFPQDMPRAPLVRHGLPFRLHLTQSARHTSSLNFVGTIVEEDIDVHGAAVKAIAFCPWRDGLIATGGGSNDKCIHFFHTTSGSPLATIAVAAQVTSLIWSTTRREIAATFGYADPDHPYRIAVFSWPDCRQVAAIPWSLEFRALYAIPYPWQHTGSEDSRSPRPSGDGCIVIAASDQTVKFHEVWEAGSKKALGLPGYFRSSDILEGLEGINKEGEVIR</sequence>
<evidence type="ECO:0000256" key="3">
    <source>
        <dbReference type="PROSITE-ProRule" id="PRU00221"/>
    </source>
</evidence>
<dbReference type="PANTHER" id="PTHR19918:SF5">
    <property type="entry name" value="MEIOSIS-SPECIFIC APC_C ACTIVATOR PROTEIN AMA1"/>
    <property type="match status" value="1"/>
</dbReference>
<dbReference type="AlphaFoldDB" id="G3JPW7"/>
<keyword evidence="6" id="KW-1185">Reference proteome</keyword>
<gene>
    <name evidence="5" type="ORF">CCM_07470</name>
</gene>
<dbReference type="eggNOG" id="KOG0305">
    <property type="taxonomic scope" value="Eukaryota"/>
</dbReference>
<keyword evidence="2" id="KW-0677">Repeat</keyword>
<keyword evidence="1 3" id="KW-0853">WD repeat</keyword>
<dbReference type="KEGG" id="cmt:CCM_07470"/>
<organism evidence="5 6">
    <name type="scientific">Cordyceps militaris (strain CM01)</name>
    <name type="common">Caterpillar fungus</name>
    <dbReference type="NCBI Taxonomy" id="983644"/>
    <lineage>
        <taxon>Eukaryota</taxon>
        <taxon>Fungi</taxon>
        <taxon>Dikarya</taxon>
        <taxon>Ascomycota</taxon>
        <taxon>Pezizomycotina</taxon>
        <taxon>Sordariomycetes</taxon>
        <taxon>Hypocreomycetidae</taxon>
        <taxon>Hypocreales</taxon>
        <taxon>Cordycipitaceae</taxon>
        <taxon>Cordyceps</taxon>
    </lineage>
</organism>
<dbReference type="PANTHER" id="PTHR19918">
    <property type="entry name" value="CELL DIVISION CYCLE 20 CDC20 FIZZY -RELATED"/>
    <property type="match status" value="1"/>
</dbReference>
<dbReference type="GeneID" id="18169481"/>
<dbReference type="HOGENOM" id="CLU_014831_3_2_1"/>
<dbReference type="GO" id="GO:1905786">
    <property type="term" value="P:positive regulation of anaphase-promoting complex-dependent catabolic process"/>
    <property type="evidence" value="ECO:0007669"/>
    <property type="project" value="TreeGrafter"/>
</dbReference>
<proteinExistence type="predicted"/>
<dbReference type="InterPro" id="IPR036322">
    <property type="entry name" value="WD40_repeat_dom_sf"/>
</dbReference>
<dbReference type="OrthoDB" id="4870779at2759"/>
<dbReference type="InterPro" id="IPR015943">
    <property type="entry name" value="WD40/YVTN_repeat-like_dom_sf"/>
</dbReference>